<dbReference type="GO" id="GO:0016036">
    <property type="term" value="P:cellular response to phosphate starvation"/>
    <property type="evidence" value="ECO:0007669"/>
    <property type="project" value="TreeGrafter"/>
</dbReference>
<reference evidence="8 9" key="1">
    <citation type="submission" date="2018-06" db="EMBL/GenBank/DDBJ databases">
        <authorList>
            <consortium name="Pathogen Informatics"/>
            <person name="Doyle S."/>
        </authorList>
    </citation>
    <scope>NUCLEOTIDE SEQUENCE [LARGE SCALE GENOMIC DNA]</scope>
    <source>
        <strain evidence="8 9">NCTC7911</strain>
    </source>
</reference>
<dbReference type="InterPro" id="IPR004358">
    <property type="entry name" value="Sig_transdc_His_kin-like_C"/>
</dbReference>
<keyword evidence="6" id="KW-0902">Two-component regulatory system</keyword>
<dbReference type="AlphaFoldDB" id="A0A378QKB6"/>
<evidence type="ECO:0000256" key="4">
    <source>
        <dbReference type="ARBA" id="ARBA00022679"/>
    </source>
</evidence>
<dbReference type="InterPro" id="IPR036890">
    <property type="entry name" value="HATPase_C_sf"/>
</dbReference>
<sequence length="417" mass="46759">MLDDKGLDKKGLDKTDTTADVVGRSSAVNAKAVNAKLDTAPDLSDDFYQILESSDDMLMILDEHERIVWYNSSALFILTAYVDKPIIGAKVSSLILNHEFLEKFPDIFHAIYQSAKSANPTNQPNLTNTTKPAELTAKPAKQAFEFFGQIYRGEIYKVTLARINNAHNHVLLTVANHTYIHHLEQMRTDFVGNVSHEMRTPLTVLMGYIETFSNAPSLEPKWQRGFALMSEQARRMNNLVNDLLMLSRLEHDDSEQQVAVDMPRLLMQVFDDARATNKEFGHLLDVHLDTERHVLGIEKYLYSAILNLVINAMKYTPTDSTETGRQGEISILWEETSDGGLLSIADNGIGIEETHLVRLTERFYRVDSGRSRATGGTGLGLAIVKHVLHKHGASLHIDSVLGQGSTFKILFPKERLV</sequence>
<dbReference type="PANTHER" id="PTHR45453:SF1">
    <property type="entry name" value="PHOSPHATE REGULON SENSOR PROTEIN PHOR"/>
    <property type="match status" value="1"/>
</dbReference>
<dbReference type="InterPro" id="IPR005467">
    <property type="entry name" value="His_kinase_dom"/>
</dbReference>
<dbReference type="Pfam" id="PF02518">
    <property type="entry name" value="HATPase_c"/>
    <property type="match status" value="1"/>
</dbReference>
<feature type="domain" description="Histidine kinase" evidence="7">
    <location>
        <begin position="193"/>
        <end position="415"/>
    </location>
</feature>
<dbReference type="SMART" id="SM00388">
    <property type="entry name" value="HisKA"/>
    <property type="match status" value="1"/>
</dbReference>
<dbReference type="PROSITE" id="PS50109">
    <property type="entry name" value="HIS_KIN"/>
    <property type="match status" value="1"/>
</dbReference>
<dbReference type="CDD" id="cd00082">
    <property type="entry name" value="HisKA"/>
    <property type="match status" value="1"/>
</dbReference>
<dbReference type="InterPro" id="IPR036097">
    <property type="entry name" value="HisK_dim/P_sf"/>
</dbReference>
<dbReference type="GO" id="GO:0005886">
    <property type="term" value="C:plasma membrane"/>
    <property type="evidence" value="ECO:0007669"/>
    <property type="project" value="TreeGrafter"/>
</dbReference>
<dbReference type="InterPro" id="IPR050351">
    <property type="entry name" value="BphY/WalK/GraS-like"/>
</dbReference>
<dbReference type="GeneID" id="302270701"/>
<gene>
    <name evidence="8" type="primary">phoR</name>
    <name evidence="8" type="ORF">NCTC7911_02165</name>
</gene>
<protein>
    <recommendedName>
        <fullName evidence="2">histidine kinase</fullName>
        <ecNumber evidence="2">2.7.13.3</ecNumber>
    </recommendedName>
</protein>
<dbReference type="EC" id="2.7.13.3" evidence="2"/>
<dbReference type="GO" id="GO:0000155">
    <property type="term" value="F:phosphorelay sensor kinase activity"/>
    <property type="evidence" value="ECO:0007669"/>
    <property type="project" value="InterPro"/>
</dbReference>
<keyword evidence="4 8" id="KW-0808">Transferase</keyword>
<dbReference type="Pfam" id="PF00512">
    <property type="entry name" value="HisKA"/>
    <property type="match status" value="1"/>
</dbReference>
<dbReference type="InterPro" id="IPR003594">
    <property type="entry name" value="HATPase_dom"/>
</dbReference>
<evidence type="ECO:0000256" key="6">
    <source>
        <dbReference type="ARBA" id="ARBA00023012"/>
    </source>
</evidence>
<proteinExistence type="predicted"/>
<accession>A0A378QKB6</accession>
<dbReference type="Gene3D" id="3.30.565.10">
    <property type="entry name" value="Histidine kinase-like ATPase, C-terminal domain"/>
    <property type="match status" value="1"/>
</dbReference>
<dbReference type="SUPFAM" id="SSF47384">
    <property type="entry name" value="Homodimeric domain of signal transducing histidine kinase"/>
    <property type="match status" value="1"/>
</dbReference>
<evidence type="ECO:0000313" key="8">
    <source>
        <dbReference type="EMBL" id="STZ00754.1"/>
    </source>
</evidence>
<keyword evidence="5" id="KW-0418">Kinase</keyword>
<dbReference type="RefSeq" id="WP_228707314.1">
    <property type="nucleotide sequence ID" value="NZ_UGQC01000001.1"/>
</dbReference>
<evidence type="ECO:0000256" key="2">
    <source>
        <dbReference type="ARBA" id="ARBA00012438"/>
    </source>
</evidence>
<dbReference type="SMART" id="SM00387">
    <property type="entry name" value="HATPase_c"/>
    <property type="match status" value="1"/>
</dbReference>
<dbReference type="SUPFAM" id="SSF55874">
    <property type="entry name" value="ATPase domain of HSP90 chaperone/DNA topoisomerase II/histidine kinase"/>
    <property type="match status" value="1"/>
</dbReference>
<evidence type="ECO:0000256" key="1">
    <source>
        <dbReference type="ARBA" id="ARBA00000085"/>
    </source>
</evidence>
<keyword evidence="9" id="KW-1185">Reference proteome</keyword>
<evidence type="ECO:0000256" key="3">
    <source>
        <dbReference type="ARBA" id="ARBA00022553"/>
    </source>
</evidence>
<dbReference type="Proteomes" id="UP000254107">
    <property type="component" value="Unassembled WGS sequence"/>
</dbReference>
<name>A0A378QKB6_MORLA</name>
<dbReference type="InterPro" id="IPR003661">
    <property type="entry name" value="HisK_dim/P_dom"/>
</dbReference>
<evidence type="ECO:0000256" key="5">
    <source>
        <dbReference type="ARBA" id="ARBA00022777"/>
    </source>
</evidence>
<dbReference type="PRINTS" id="PR00344">
    <property type="entry name" value="BCTRLSENSOR"/>
</dbReference>
<evidence type="ECO:0000313" key="9">
    <source>
        <dbReference type="Proteomes" id="UP000254107"/>
    </source>
</evidence>
<dbReference type="Gene3D" id="1.10.287.130">
    <property type="match status" value="1"/>
</dbReference>
<dbReference type="EMBL" id="UGQC01000001">
    <property type="protein sequence ID" value="STZ00754.1"/>
    <property type="molecule type" value="Genomic_DNA"/>
</dbReference>
<comment type="catalytic activity">
    <reaction evidence="1">
        <text>ATP + protein L-histidine = ADP + protein N-phospho-L-histidine.</text>
        <dbReference type="EC" id="2.7.13.3"/>
    </reaction>
</comment>
<dbReference type="GO" id="GO:0004721">
    <property type="term" value="F:phosphoprotein phosphatase activity"/>
    <property type="evidence" value="ECO:0007669"/>
    <property type="project" value="TreeGrafter"/>
</dbReference>
<organism evidence="8 9">
    <name type="scientific">Moraxella lacunata</name>
    <dbReference type="NCBI Taxonomy" id="477"/>
    <lineage>
        <taxon>Bacteria</taxon>
        <taxon>Pseudomonadati</taxon>
        <taxon>Pseudomonadota</taxon>
        <taxon>Gammaproteobacteria</taxon>
        <taxon>Moraxellales</taxon>
        <taxon>Moraxellaceae</taxon>
        <taxon>Moraxella</taxon>
    </lineage>
</organism>
<dbReference type="PANTHER" id="PTHR45453">
    <property type="entry name" value="PHOSPHATE REGULON SENSOR PROTEIN PHOR"/>
    <property type="match status" value="1"/>
</dbReference>
<keyword evidence="3" id="KW-0597">Phosphoprotein</keyword>
<dbReference type="FunFam" id="1.10.287.130:FF:000001">
    <property type="entry name" value="Two-component sensor histidine kinase"/>
    <property type="match status" value="1"/>
</dbReference>
<evidence type="ECO:0000259" key="7">
    <source>
        <dbReference type="PROSITE" id="PS50109"/>
    </source>
</evidence>